<gene>
    <name evidence="2" type="ORF">AB406_1858</name>
</gene>
<dbReference type="AlphaFoldDB" id="A0A1S7DUL0"/>
<dbReference type="GO" id="GO:0006508">
    <property type="term" value="P:proteolysis"/>
    <property type="evidence" value="ECO:0007669"/>
    <property type="project" value="InterPro"/>
</dbReference>
<dbReference type="EMBL" id="CP011859">
    <property type="protein sequence ID" value="AQY22799.1"/>
    <property type="molecule type" value="Genomic_DNA"/>
</dbReference>
<evidence type="ECO:0000313" key="3">
    <source>
        <dbReference type="Proteomes" id="UP000189883"/>
    </source>
</evidence>
<accession>A0A1S7DUL0</accession>
<dbReference type="GO" id="GO:0008270">
    <property type="term" value="F:zinc ion binding"/>
    <property type="evidence" value="ECO:0007669"/>
    <property type="project" value="InterPro"/>
</dbReference>
<evidence type="ECO:0000259" key="1">
    <source>
        <dbReference type="Pfam" id="PF00246"/>
    </source>
</evidence>
<organism evidence="2 3">
    <name type="scientific">Riemerella anatipestifer</name>
    <name type="common">Moraxella anatipestifer</name>
    <dbReference type="NCBI Taxonomy" id="34085"/>
    <lineage>
        <taxon>Bacteria</taxon>
        <taxon>Pseudomonadati</taxon>
        <taxon>Bacteroidota</taxon>
        <taxon>Flavobacteriia</taxon>
        <taxon>Flavobacteriales</taxon>
        <taxon>Weeksellaceae</taxon>
        <taxon>Riemerella</taxon>
    </lineage>
</organism>
<dbReference type="GO" id="GO:0004181">
    <property type="term" value="F:metallocarboxypeptidase activity"/>
    <property type="evidence" value="ECO:0007669"/>
    <property type="project" value="InterPro"/>
</dbReference>
<dbReference type="Pfam" id="PF00246">
    <property type="entry name" value="Peptidase_M14"/>
    <property type="match status" value="1"/>
</dbReference>
<dbReference type="Proteomes" id="UP000189883">
    <property type="component" value="Chromosome"/>
</dbReference>
<reference evidence="2 3" key="1">
    <citation type="submission" date="2015-06" db="EMBL/GenBank/DDBJ databases">
        <title>R. anatipestifer strain HXb2 is the most virulent strain so far, and the genome sequence would help us uncover the pathogenesis.</title>
        <authorList>
            <person name="Hu Q."/>
            <person name="Qi J."/>
            <person name="Bo H."/>
            <person name="Liu G."/>
            <person name="Tao M."/>
            <person name="Ding Y."/>
            <person name="Xue Y."/>
        </authorList>
    </citation>
    <scope>NUCLEOTIDE SEQUENCE [LARGE SCALE GENOMIC DNA]</scope>
    <source>
        <strain evidence="2 3">HXb2</strain>
    </source>
</reference>
<sequence length="375" mass="43448">MEVKIFVMTNVFSYVKDINFKNRYISPEKLFVFLKEKYGSVLEQIGTSPMGRPIYMMSIGKGRTNIVAWSQMHGNESTATLAMLDLLESLECNPALAEELWQEIKLDFIWTLNPDGSAVWTRRNALDIDINRDFVKESSLEMRLLKEIVLNGDYHYALNLHDQRTIFTTDAVHPATLSFLAPSENIEREVTENRKKSMAVIAEIFSKLSLEIPNQIGRYSDEFYPTSTGDNFMKAGIPTVLFEGGHFFDDYTRANTREYYTKALYYALRAMADLKGETGGYEKYFEIPENRETHYDVIYRNVKLNTNFPCVLDVAVQYKEVYNERDEEISFVPYVVEVGDCSRKKGWKEIDCTDKRFVSDKKYPKLDAVVDFKVE</sequence>
<evidence type="ECO:0000313" key="2">
    <source>
        <dbReference type="EMBL" id="AQY22799.1"/>
    </source>
</evidence>
<name>A0A1S7DUL0_RIEAN</name>
<proteinExistence type="predicted"/>
<dbReference type="Gene3D" id="3.40.630.10">
    <property type="entry name" value="Zn peptidases"/>
    <property type="match status" value="1"/>
</dbReference>
<feature type="domain" description="Peptidase M14" evidence="1">
    <location>
        <begin position="35"/>
        <end position="136"/>
    </location>
</feature>
<protein>
    <submittedName>
        <fullName evidence="2">Peptidase M14</fullName>
    </submittedName>
</protein>
<dbReference type="InterPro" id="IPR000834">
    <property type="entry name" value="Peptidase_M14"/>
</dbReference>
<dbReference type="SUPFAM" id="SSF53187">
    <property type="entry name" value="Zn-dependent exopeptidases"/>
    <property type="match status" value="1"/>
</dbReference>